<dbReference type="Proteomes" id="UP000179099">
    <property type="component" value="Unassembled WGS sequence"/>
</dbReference>
<feature type="compositionally biased region" description="Basic and acidic residues" evidence="13">
    <location>
        <begin position="250"/>
        <end position="265"/>
    </location>
</feature>
<comment type="pathway">
    <text evidence="2">Protein modification; protein glycosylation.</text>
</comment>
<dbReference type="InterPro" id="IPR035518">
    <property type="entry name" value="DPG_synthase"/>
</dbReference>
<evidence type="ECO:0000256" key="8">
    <source>
        <dbReference type="ARBA" id="ARBA00022824"/>
    </source>
</evidence>
<dbReference type="PANTHER" id="PTHR10859">
    <property type="entry name" value="GLYCOSYL TRANSFERASE"/>
    <property type="match status" value="1"/>
</dbReference>
<evidence type="ECO:0000256" key="3">
    <source>
        <dbReference type="ARBA" id="ARBA00006739"/>
    </source>
</evidence>
<evidence type="ECO:0000259" key="14">
    <source>
        <dbReference type="Pfam" id="PF00535"/>
    </source>
</evidence>
<dbReference type="PANTHER" id="PTHR10859:SF91">
    <property type="entry name" value="DOLICHYL-PHOSPHATE BETA-GLUCOSYLTRANSFERASE"/>
    <property type="match status" value="1"/>
</dbReference>
<comment type="similarity">
    <text evidence="3">Belongs to the glycosyltransferase 2 family.</text>
</comment>
<comment type="catalytic activity">
    <reaction evidence="12">
        <text>a di-trans,poly-cis-dolichyl phosphate + UDP-alpha-D-glucose = a di-trans,poly-cis-dolichyl beta-D-glucosyl phosphate + UDP</text>
        <dbReference type="Rhea" id="RHEA:15401"/>
        <dbReference type="Rhea" id="RHEA-COMP:19498"/>
        <dbReference type="Rhea" id="RHEA-COMP:19502"/>
        <dbReference type="ChEBI" id="CHEBI:57525"/>
        <dbReference type="ChEBI" id="CHEBI:57683"/>
        <dbReference type="ChEBI" id="CHEBI:58223"/>
        <dbReference type="ChEBI" id="CHEBI:58885"/>
        <dbReference type="EC" id="2.4.1.117"/>
    </reaction>
    <physiologicalReaction direction="left-to-right" evidence="12">
        <dbReference type="Rhea" id="RHEA:15402"/>
    </physiologicalReaction>
</comment>
<dbReference type="InterPro" id="IPR001173">
    <property type="entry name" value="Glyco_trans_2-like"/>
</dbReference>
<accession>A0A1G2F8G4</accession>
<dbReference type="AlphaFoldDB" id="A0A1G2F8G4"/>
<evidence type="ECO:0000256" key="2">
    <source>
        <dbReference type="ARBA" id="ARBA00004922"/>
    </source>
</evidence>
<organism evidence="15 16">
    <name type="scientific">Candidatus Portnoybacteria bacterium RBG_19FT_COMBO_36_7</name>
    <dbReference type="NCBI Taxonomy" id="1801992"/>
    <lineage>
        <taxon>Bacteria</taxon>
        <taxon>Candidatus Portnoyibacteriota</taxon>
    </lineage>
</organism>
<keyword evidence="7" id="KW-0812">Transmembrane</keyword>
<evidence type="ECO:0000256" key="7">
    <source>
        <dbReference type="ARBA" id="ARBA00022692"/>
    </source>
</evidence>
<keyword evidence="8" id="KW-0256">Endoplasmic reticulum</keyword>
<name>A0A1G2F8G4_9BACT</name>
<feature type="region of interest" description="Disordered" evidence="13">
    <location>
        <begin position="245"/>
        <end position="265"/>
    </location>
</feature>
<dbReference type="EC" id="2.4.1.117" evidence="4"/>
<dbReference type="STRING" id="1801992.A2Y98_02435"/>
<evidence type="ECO:0000256" key="5">
    <source>
        <dbReference type="ARBA" id="ARBA00022676"/>
    </source>
</evidence>
<keyword evidence="11" id="KW-0472">Membrane</keyword>
<dbReference type="GO" id="GO:0006487">
    <property type="term" value="P:protein N-linked glycosylation"/>
    <property type="evidence" value="ECO:0007669"/>
    <property type="project" value="TreeGrafter"/>
</dbReference>
<evidence type="ECO:0000256" key="10">
    <source>
        <dbReference type="ARBA" id="ARBA00022989"/>
    </source>
</evidence>
<evidence type="ECO:0000256" key="12">
    <source>
        <dbReference type="ARBA" id="ARBA00045097"/>
    </source>
</evidence>
<evidence type="ECO:0000313" key="16">
    <source>
        <dbReference type="Proteomes" id="UP000179099"/>
    </source>
</evidence>
<comment type="subcellular location">
    <subcellularLocation>
        <location evidence="1">Endoplasmic reticulum membrane</location>
        <topology evidence="1">Single-pass membrane protein</topology>
    </subcellularLocation>
</comment>
<evidence type="ECO:0000256" key="4">
    <source>
        <dbReference type="ARBA" id="ARBA00012583"/>
    </source>
</evidence>
<keyword evidence="5" id="KW-0328">Glycosyltransferase</keyword>
<feature type="domain" description="Glycosyltransferase 2-like" evidence="14">
    <location>
        <begin position="5"/>
        <end position="177"/>
    </location>
</feature>
<dbReference type="Gene3D" id="3.90.550.10">
    <property type="entry name" value="Spore Coat Polysaccharide Biosynthesis Protein SpsA, Chain A"/>
    <property type="match status" value="1"/>
</dbReference>
<evidence type="ECO:0000256" key="1">
    <source>
        <dbReference type="ARBA" id="ARBA00004389"/>
    </source>
</evidence>
<evidence type="ECO:0000256" key="11">
    <source>
        <dbReference type="ARBA" id="ARBA00023136"/>
    </source>
</evidence>
<keyword evidence="10" id="KW-1133">Transmembrane helix</keyword>
<evidence type="ECO:0000256" key="13">
    <source>
        <dbReference type="SAM" id="MobiDB-lite"/>
    </source>
</evidence>
<evidence type="ECO:0000256" key="9">
    <source>
        <dbReference type="ARBA" id="ARBA00022968"/>
    </source>
</evidence>
<keyword evidence="9" id="KW-0735">Signal-anchor</keyword>
<dbReference type="InterPro" id="IPR029044">
    <property type="entry name" value="Nucleotide-diphossugar_trans"/>
</dbReference>
<proteinExistence type="inferred from homology"/>
<gene>
    <name evidence="15" type="ORF">A2Y98_02435</name>
</gene>
<comment type="caution">
    <text evidence="15">The sequence shown here is derived from an EMBL/GenBank/DDBJ whole genome shotgun (WGS) entry which is preliminary data.</text>
</comment>
<dbReference type="CDD" id="cd04188">
    <property type="entry name" value="DPG_synthase"/>
    <property type="match status" value="1"/>
</dbReference>
<keyword evidence="6" id="KW-0808">Transferase</keyword>
<sequence length="265" mass="30402">MLYLSVIIPSYKGEKRISKTLLAVDHYLTKQHYDYEILVVNDGSPDKTAEVVASFEQMIHNLRLIDNKENHGKGWVVRKGMLEAQGDYRVFMDDDNATTIDHIEKAWPYFKEGYDVVIGTRDSRDHKDAKQAVPQSFLKRALGDIGNILIQILAVWGIWDTQCGFKAFSAKAAKEIFSRGLIDRFGFDIEVLAVAKRLGYKIAKIPIYWINDSSSTVNLKSYLKTFVELFQIKMNLLTDKYHLRSPKSAESNEPKVEQHQNKKIV</sequence>
<reference evidence="15 16" key="1">
    <citation type="journal article" date="2016" name="Nat. Commun.">
        <title>Thousands of microbial genomes shed light on interconnected biogeochemical processes in an aquifer system.</title>
        <authorList>
            <person name="Anantharaman K."/>
            <person name="Brown C.T."/>
            <person name="Hug L.A."/>
            <person name="Sharon I."/>
            <person name="Castelle C.J."/>
            <person name="Probst A.J."/>
            <person name="Thomas B.C."/>
            <person name="Singh A."/>
            <person name="Wilkins M.J."/>
            <person name="Karaoz U."/>
            <person name="Brodie E.L."/>
            <person name="Williams K.H."/>
            <person name="Hubbard S.S."/>
            <person name="Banfield J.F."/>
        </authorList>
    </citation>
    <scope>NUCLEOTIDE SEQUENCE [LARGE SCALE GENOMIC DNA]</scope>
</reference>
<dbReference type="Pfam" id="PF00535">
    <property type="entry name" value="Glycos_transf_2"/>
    <property type="match status" value="1"/>
</dbReference>
<protein>
    <recommendedName>
        <fullName evidence="4">dolichyl-phosphate beta-glucosyltransferase</fullName>
        <ecNumber evidence="4">2.4.1.117</ecNumber>
    </recommendedName>
</protein>
<evidence type="ECO:0000256" key="6">
    <source>
        <dbReference type="ARBA" id="ARBA00022679"/>
    </source>
</evidence>
<dbReference type="SUPFAM" id="SSF53448">
    <property type="entry name" value="Nucleotide-diphospho-sugar transferases"/>
    <property type="match status" value="1"/>
</dbReference>
<dbReference type="EMBL" id="MHMW01000018">
    <property type="protein sequence ID" value="OGZ34167.1"/>
    <property type="molecule type" value="Genomic_DNA"/>
</dbReference>
<evidence type="ECO:0000313" key="15">
    <source>
        <dbReference type="EMBL" id="OGZ34167.1"/>
    </source>
</evidence>
<dbReference type="GO" id="GO:0004581">
    <property type="term" value="F:dolichyl-phosphate beta-glucosyltransferase activity"/>
    <property type="evidence" value="ECO:0007669"/>
    <property type="project" value="UniProtKB-EC"/>
</dbReference>